<keyword evidence="4" id="KW-1185">Reference proteome</keyword>
<sequence length="293" mass="35109">MTKLVFVGFDRDYEKKEIDLVKNKFHTSEFEIYRLIYIFFRKTKLYKLSVFSYVIYFITNIFFSQNSIFLIKDNIVYSNLFRRVKNKVLIFRNTYRDEFEEVVKYYQVIYSFDSDDCKNYNFSKYEQFSSGFEYIKKNKIYPEIDVGFIGLDKGRKELLVNLKEAIEKVGFTCHIEIIEQNSQVSYEDFLKKSLNYNVFLDIIKEGQSTETMRFLEAQLASRKIITNNANIVSHPLYSKENVYILPSKIDRLDKISLYYFLSSPFVLTKDNKLKIEKYDPLYLYSLIALGYKK</sequence>
<dbReference type="Proteomes" id="UP000390336">
    <property type="component" value="Chromosome 1"/>
</dbReference>
<dbReference type="RefSeq" id="WP_054823074.1">
    <property type="nucleotide sequence ID" value="NZ_CP033137.1"/>
</dbReference>
<gene>
    <name evidence="3" type="ORF">APZ19_15875</name>
    <name evidence="2" type="ORF">D0812_16195</name>
</gene>
<evidence type="ECO:0000313" key="3">
    <source>
        <dbReference type="EMBL" id="QGH48487.1"/>
    </source>
</evidence>
<evidence type="ECO:0000313" key="4">
    <source>
        <dbReference type="Proteomes" id="UP000272136"/>
    </source>
</evidence>
<evidence type="ECO:0000313" key="5">
    <source>
        <dbReference type="Proteomes" id="UP000390336"/>
    </source>
</evidence>
<reference evidence="2 4" key="2">
    <citation type="submission" date="2018-10" db="EMBL/GenBank/DDBJ databases">
        <title>Whole Genome of Vibrio owensii strain 170502, isolated from Acute Hepatopancreatic Necrosis Disease (AHPND) shrimp.</title>
        <authorList>
            <person name="Yan M."/>
            <person name="Wang X."/>
            <person name="Wang Y."/>
        </authorList>
    </citation>
    <scope>NUCLEOTIDE SEQUENCE [LARGE SCALE GENOMIC DNA]</scope>
    <source>
        <strain evidence="2 4">1700302</strain>
    </source>
</reference>
<dbReference type="EMBL" id="CP033137">
    <property type="protein sequence ID" value="AYO15863.1"/>
    <property type="molecule type" value="Genomic_DNA"/>
</dbReference>
<keyword evidence="1" id="KW-0472">Membrane</keyword>
<evidence type="ECO:0000256" key="1">
    <source>
        <dbReference type="SAM" id="Phobius"/>
    </source>
</evidence>
<keyword evidence="1" id="KW-1133">Transmembrane helix</keyword>
<dbReference type="Proteomes" id="UP000272136">
    <property type="component" value="Chromosome 1"/>
</dbReference>
<protein>
    <submittedName>
        <fullName evidence="3">Uncharacterized protein</fullName>
    </submittedName>
</protein>
<dbReference type="EMBL" id="CP045859">
    <property type="protein sequence ID" value="QGH48487.1"/>
    <property type="molecule type" value="Genomic_DNA"/>
</dbReference>
<organism evidence="3 5">
    <name type="scientific">Vibrio owensii</name>
    <dbReference type="NCBI Taxonomy" id="696485"/>
    <lineage>
        <taxon>Bacteria</taxon>
        <taxon>Pseudomonadati</taxon>
        <taxon>Pseudomonadota</taxon>
        <taxon>Gammaproteobacteria</taxon>
        <taxon>Vibrionales</taxon>
        <taxon>Vibrionaceae</taxon>
        <taxon>Vibrio</taxon>
    </lineage>
</organism>
<evidence type="ECO:0000313" key="2">
    <source>
        <dbReference type="EMBL" id="AYO15863.1"/>
    </source>
</evidence>
<proteinExistence type="predicted"/>
<dbReference type="AlphaFoldDB" id="A0AAP9GES4"/>
<reference evidence="3 5" key="1">
    <citation type="journal article" date="2015" name="Genome Announc.">
        <title>Draft Genome Sequence of Vibrio owensii Strain SH-14, Which Causes Shrimp Acute Hepatopancreatic Necrosis Disease.</title>
        <authorList>
            <person name="Liu L."/>
            <person name="Xiao J."/>
            <person name="Xia X."/>
            <person name="Pan Y."/>
            <person name="Yan S."/>
            <person name="Wang Y."/>
        </authorList>
    </citation>
    <scope>NUCLEOTIDE SEQUENCE [LARGE SCALE GENOMIC DNA]</scope>
    <source>
        <strain evidence="3 5">SH14</strain>
    </source>
</reference>
<keyword evidence="1" id="KW-0812">Transmembrane</keyword>
<reference evidence="3" key="3">
    <citation type="submission" date="2019-11" db="EMBL/GenBank/DDBJ databases">
        <title>Complete genome sequence of Vibrio owensii SH-14 isolated from shrimp with acute hepatopancreatic necrosis diease.</title>
        <authorList>
            <person name="Liang X."/>
            <person name="Wang Y."/>
        </authorList>
    </citation>
    <scope>NUCLEOTIDE SEQUENCE</scope>
    <source>
        <strain evidence="3">SH14</strain>
    </source>
</reference>
<name>A0AAP9GES4_9VIBR</name>
<accession>A0AAP9GES4</accession>
<feature type="transmembrane region" description="Helical" evidence="1">
    <location>
        <begin position="45"/>
        <end position="63"/>
    </location>
</feature>